<reference evidence="9" key="1">
    <citation type="submission" date="2020-08" db="EMBL/GenBank/DDBJ databases">
        <title>Novel species isolated from subtropical streams in China.</title>
        <authorList>
            <person name="Lu H."/>
        </authorList>
    </citation>
    <scope>NUCLEOTIDE SEQUENCE</scope>
    <source>
        <strain evidence="9">KACC 12607</strain>
    </source>
</reference>
<proteinExistence type="predicted"/>
<evidence type="ECO:0000256" key="5">
    <source>
        <dbReference type="ARBA" id="ARBA00023004"/>
    </source>
</evidence>
<dbReference type="GO" id="GO:0046872">
    <property type="term" value="F:metal ion binding"/>
    <property type="evidence" value="ECO:0007669"/>
    <property type="project" value="UniProtKB-KW"/>
</dbReference>
<accession>A0A923KR47</accession>
<evidence type="ECO:0000256" key="1">
    <source>
        <dbReference type="ARBA" id="ARBA00022448"/>
    </source>
</evidence>
<dbReference type="SUPFAM" id="SSF46626">
    <property type="entry name" value="Cytochrome c"/>
    <property type="match status" value="1"/>
</dbReference>
<keyword evidence="10" id="KW-1185">Reference proteome</keyword>
<dbReference type="RefSeq" id="WP_186913623.1">
    <property type="nucleotide sequence ID" value="NZ_JACOFV010000016.1"/>
</dbReference>
<dbReference type="Pfam" id="PF00034">
    <property type="entry name" value="Cytochrom_C"/>
    <property type="match status" value="1"/>
</dbReference>
<protein>
    <submittedName>
        <fullName evidence="9">Cytochrome c</fullName>
    </submittedName>
</protein>
<name>A0A923KR47_9BURK</name>
<keyword evidence="4" id="KW-0249">Electron transport</keyword>
<keyword evidence="7" id="KW-0732">Signal</keyword>
<evidence type="ECO:0000256" key="4">
    <source>
        <dbReference type="ARBA" id="ARBA00022982"/>
    </source>
</evidence>
<organism evidence="9 10">
    <name type="scientific">Undibacterium jejuense</name>
    <dbReference type="NCBI Taxonomy" id="1344949"/>
    <lineage>
        <taxon>Bacteria</taxon>
        <taxon>Pseudomonadati</taxon>
        <taxon>Pseudomonadota</taxon>
        <taxon>Betaproteobacteria</taxon>
        <taxon>Burkholderiales</taxon>
        <taxon>Oxalobacteraceae</taxon>
        <taxon>Undibacterium</taxon>
    </lineage>
</organism>
<evidence type="ECO:0000256" key="7">
    <source>
        <dbReference type="SAM" id="SignalP"/>
    </source>
</evidence>
<dbReference type="InterPro" id="IPR009056">
    <property type="entry name" value="Cyt_c-like_dom"/>
</dbReference>
<evidence type="ECO:0000256" key="2">
    <source>
        <dbReference type="ARBA" id="ARBA00022617"/>
    </source>
</evidence>
<dbReference type="EMBL" id="JACOFV010000016">
    <property type="protein sequence ID" value="MBC3863684.1"/>
    <property type="molecule type" value="Genomic_DNA"/>
</dbReference>
<dbReference type="GO" id="GO:0009055">
    <property type="term" value="F:electron transfer activity"/>
    <property type="evidence" value="ECO:0007669"/>
    <property type="project" value="InterPro"/>
</dbReference>
<keyword evidence="3 6" id="KW-0479">Metal-binding</keyword>
<keyword evidence="1" id="KW-0813">Transport</keyword>
<dbReference type="PANTHER" id="PTHR33751">
    <property type="entry name" value="CBB3-TYPE CYTOCHROME C OXIDASE SUBUNIT FIXP"/>
    <property type="match status" value="1"/>
</dbReference>
<feature type="domain" description="Cytochrome c" evidence="8">
    <location>
        <begin position="25"/>
        <end position="111"/>
    </location>
</feature>
<dbReference type="InterPro" id="IPR036909">
    <property type="entry name" value="Cyt_c-like_dom_sf"/>
</dbReference>
<dbReference type="InterPro" id="IPR050597">
    <property type="entry name" value="Cytochrome_c_Oxidase_Subunit"/>
</dbReference>
<evidence type="ECO:0000259" key="8">
    <source>
        <dbReference type="PROSITE" id="PS51007"/>
    </source>
</evidence>
<dbReference type="PROSITE" id="PS51007">
    <property type="entry name" value="CYTC"/>
    <property type="match status" value="1"/>
</dbReference>
<evidence type="ECO:0000313" key="10">
    <source>
        <dbReference type="Proteomes" id="UP000634011"/>
    </source>
</evidence>
<dbReference type="PANTHER" id="PTHR33751:SF9">
    <property type="entry name" value="CYTOCHROME C4"/>
    <property type="match status" value="1"/>
</dbReference>
<dbReference type="Gene3D" id="1.10.760.10">
    <property type="entry name" value="Cytochrome c-like domain"/>
    <property type="match status" value="1"/>
</dbReference>
<feature type="chain" id="PRO_5036834712" evidence="7">
    <location>
        <begin position="24"/>
        <end position="118"/>
    </location>
</feature>
<dbReference type="Proteomes" id="UP000634011">
    <property type="component" value="Unassembled WGS sequence"/>
</dbReference>
<feature type="signal peptide" evidence="7">
    <location>
        <begin position="1"/>
        <end position="23"/>
    </location>
</feature>
<gene>
    <name evidence="9" type="ORF">H8K32_16370</name>
</gene>
<evidence type="ECO:0000256" key="3">
    <source>
        <dbReference type="ARBA" id="ARBA00022723"/>
    </source>
</evidence>
<dbReference type="GO" id="GO:0020037">
    <property type="term" value="F:heme binding"/>
    <property type="evidence" value="ECO:0007669"/>
    <property type="project" value="InterPro"/>
</dbReference>
<keyword evidence="5 6" id="KW-0408">Iron</keyword>
<dbReference type="AlphaFoldDB" id="A0A923KR47"/>
<evidence type="ECO:0000313" key="9">
    <source>
        <dbReference type="EMBL" id="MBC3863684.1"/>
    </source>
</evidence>
<comment type="caution">
    <text evidence="9">The sequence shown here is derived from an EMBL/GenBank/DDBJ whole genome shotgun (WGS) entry which is preliminary data.</text>
</comment>
<evidence type="ECO:0000256" key="6">
    <source>
        <dbReference type="PROSITE-ProRule" id="PRU00433"/>
    </source>
</evidence>
<keyword evidence="2 6" id="KW-0349">Heme</keyword>
<sequence length="118" mass="12094">MTKLTLIASAATALTLLGGNTFAAGDAANGKAIVEKSNCASCHGKDFSSPIDPTYPKLAGQHADYLVQALKGYQRGVDGPNGRGNPTMGAQAKALSHSDILDVAAYLHSLPGSLIVQK</sequence>